<comment type="caution">
    <text evidence="2">The sequence shown here is derived from an EMBL/GenBank/DDBJ whole genome shotgun (WGS) entry which is preliminary data.</text>
</comment>
<keyword evidence="1" id="KW-1133">Transmembrane helix</keyword>
<dbReference type="eggNOG" id="COG1055">
    <property type="taxonomic scope" value="Bacteria"/>
</dbReference>
<keyword evidence="3" id="KW-1185">Reference proteome</keyword>
<dbReference type="RefSeq" id="WP_023387020.1">
    <property type="nucleotide sequence ID" value="NZ_AXUN02000192.1"/>
</dbReference>
<gene>
    <name evidence="2" type="ORF">T472_0213870</name>
</gene>
<protein>
    <recommendedName>
        <fullName evidence="4">Citrate transporter-like domain-containing protein</fullName>
    </recommendedName>
</protein>
<evidence type="ECO:0000313" key="2">
    <source>
        <dbReference type="EMBL" id="ETA80028.1"/>
    </source>
</evidence>
<dbReference type="STRING" id="994573.T472_0213870"/>
<dbReference type="Proteomes" id="UP000017747">
    <property type="component" value="Unassembled WGS sequence"/>
</dbReference>
<feature type="transmembrane region" description="Helical" evidence="1">
    <location>
        <begin position="35"/>
        <end position="59"/>
    </location>
</feature>
<feature type="transmembrane region" description="Helical" evidence="1">
    <location>
        <begin position="79"/>
        <end position="97"/>
    </location>
</feature>
<accession>V7I2D2</accession>
<organism evidence="2 3">
    <name type="scientific">Youngiibacter fragilis 232.1</name>
    <dbReference type="NCBI Taxonomy" id="994573"/>
    <lineage>
        <taxon>Bacteria</taxon>
        <taxon>Bacillati</taxon>
        <taxon>Bacillota</taxon>
        <taxon>Clostridia</taxon>
        <taxon>Eubacteriales</taxon>
        <taxon>Clostridiaceae</taxon>
        <taxon>Youngiibacter</taxon>
    </lineage>
</organism>
<evidence type="ECO:0000256" key="1">
    <source>
        <dbReference type="SAM" id="Phobius"/>
    </source>
</evidence>
<name>V7I2D2_9CLOT</name>
<evidence type="ECO:0000313" key="3">
    <source>
        <dbReference type="Proteomes" id="UP000017747"/>
    </source>
</evidence>
<keyword evidence="1" id="KW-0472">Membrane</keyword>
<evidence type="ECO:0008006" key="4">
    <source>
        <dbReference type="Google" id="ProtNLM"/>
    </source>
</evidence>
<dbReference type="PATRIC" id="fig|994573.3.peg.2605"/>
<dbReference type="EMBL" id="AXUN02000192">
    <property type="protein sequence ID" value="ETA80028.1"/>
    <property type="molecule type" value="Genomic_DNA"/>
</dbReference>
<sequence>MASLIRGRELFSSVVLSQVISNVPAAIMLSSFTENYRMLITGTNIGGLGTLVASLASLISYKLYSRSEDARPLEYLKKFSLFNAIALVILCIFAVLWF</sequence>
<dbReference type="AlphaFoldDB" id="V7I2D2"/>
<reference evidence="2 3" key="1">
    <citation type="journal article" date="2014" name="Genome Announc.">
        <title>Genome Sequence of Youngiibacter fragilis, the Type Strain of the Genus Youngiibacter.</title>
        <authorList>
            <person name="Wawrik C.B."/>
            <person name="Callaghan A.V."/>
            <person name="Stamps B.W."/>
            <person name="Wawrik B."/>
        </authorList>
    </citation>
    <scope>NUCLEOTIDE SEQUENCE [LARGE SCALE GENOMIC DNA]</scope>
    <source>
        <strain evidence="2 3">232.1</strain>
    </source>
</reference>
<proteinExistence type="predicted"/>
<keyword evidence="1" id="KW-0812">Transmembrane</keyword>